<dbReference type="Proteomes" id="UP000193944">
    <property type="component" value="Unassembled WGS sequence"/>
</dbReference>
<reference evidence="2 3" key="1">
    <citation type="submission" date="2016-08" db="EMBL/GenBank/DDBJ databases">
        <title>A Parts List for Fungal Cellulosomes Revealed by Comparative Genomics.</title>
        <authorList>
            <consortium name="DOE Joint Genome Institute"/>
            <person name="Haitjema C.H."/>
            <person name="Gilmore S.P."/>
            <person name="Henske J.K."/>
            <person name="Solomon K.V."/>
            <person name="De Groot R."/>
            <person name="Kuo A."/>
            <person name="Mondo S.J."/>
            <person name="Salamov A.A."/>
            <person name="Labutti K."/>
            <person name="Zhao Z."/>
            <person name="Chiniquy J."/>
            <person name="Barry K."/>
            <person name="Brewer H.M."/>
            <person name="Purvine S.O."/>
            <person name="Wright A.T."/>
            <person name="Boxma B."/>
            <person name="Van Alen T."/>
            <person name="Hackstein J.H."/>
            <person name="Baker S.E."/>
            <person name="Grigoriev I.V."/>
            <person name="O'Malley M.A."/>
        </authorList>
    </citation>
    <scope>NUCLEOTIDE SEQUENCE [LARGE SCALE GENOMIC DNA]</scope>
    <source>
        <strain evidence="2 3">S4</strain>
    </source>
</reference>
<name>A0A1Y1XNA6_9FUNG</name>
<reference evidence="2 3" key="2">
    <citation type="submission" date="2016-08" db="EMBL/GenBank/DDBJ databases">
        <title>Pervasive Adenine N6-methylation of Active Genes in Fungi.</title>
        <authorList>
            <consortium name="DOE Joint Genome Institute"/>
            <person name="Mondo S.J."/>
            <person name="Dannebaum R.O."/>
            <person name="Kuo R.C."/>
            <person name="Labutti K."/>
            <person name="Haridas S."/>
            <person name="Kuo A."/>
            <person name="Salamov A."/>
            <person name="Ahrendt S.R."/>
            <person name="Lipzen A."/>
            <person name="Sullivan W."/>
            <person name="Andreopoulos W.B."/>
            <person name="Clum A."/>
            <person name="Lindquist E."/>
            <person name="Daum C."/>
            <person name="Ramamoorthy G.K."/>
            <person name="Gryganskyi A."/>
            <person name="Culley D."/>
            <person name="Magnuson J.K."/>
            <person name="James T.Y."/>
            <person name="O'Malley M.A."/>
            <person name="Stajich J.E."/>
            <person name="Spatafora J.W."/>
            <person name="Visel A."/>
            <person name="Grigoriev I.V."/>
        </authorList>
    </citation>
    <scope>NUCLEOTIDE SEQUENCE [LARGE SCALE GENOMIC DNA]</scope>
    <source>
        <strain evidence="2 3">S4</strain>
    </source>
</reference>
<evidence type="ECO:0000313" key="2">
    <source>
        <dbReference type="EMBL" id="ORX87240.1"/>
    </source>
</evidence>
<dbReference type="AlphaFoldDB" id="A0A1Y1XNA6"/>
<sequence>MVIIDYFIVLLILYVVVDYFCIKTTLDEDEENSNGRNLTTVVVIPTRIDEDKPEDDLPPYTPPSPKTQAVITDLPPSYDETFDITEVNSNRFSNINMTNNNNNNNNNNINNNVNLPASYNVNSNYIPQIVITPVTSNTQTPSTIC</sequence>
<proteinExistence type="predicted"/>
<evidence type="ECO:0000313" key="3">
    <source>
        <dbReference type="Proteomes" id="UP000193944"/>
    </source>
</evidence>
<comment type="caution">
    <text evidence="2">The sequence shown here is derived from an EMBL/GenBank/DDBJ whole genome shotgun (WGS) entry which is preliminary data.</text>
</comment>
<accession>A0A1Y1XNA6</accession>
<evidence type="ECO:0000256" key="1">
    <source>
        <dbReference type="SAM" id="MobiDB-lite"/>
    </source>
</evidence>
<dbReference type="EMBL" id="MCFG01000011">
    <property type="protein sequence ID" value="ORX87240.1"/>
    <property type="molecule type" value="Genomic_DNA"/>
</dbReference>
<organism evidence="2 3">
    <name type="scientific">Anaeromyces robustus</name>
    <dbReference type="NCBI Taxonomy" id="1754192"/>
    <lineage>
        <taxon>Eukaryota</taxon>
        <taxon>Fungi</taxon>
        <taxon>Fungi incertae sedis</taxon>
        <taxon>Chytridiomycota</taxon>
        <taxon>Chytridiomycota incertae sedis</taxon>
        <taxon>Neocallimastigomycetes</taxon>
        <taxon>Neocallimastigales</taxon>
        <taxon>Neocallimastigaceae</taxon>
        <taxon>Anaeromyces</taxon>
    </lineage>
</organism>
<keyword evidence="3" id="KW-1185">Reference proteome</keyword>
<gene>
    <name evidence="2" type="ORF">BCR32DRAFT_324579</name>
</gene>
<dbReference type="OrthoDB" id="10527111at2759"/>
<protein>
    <submittedName>
        <fullName evidence="2">Uncharacterized protein</fullName>
    </submittedName>
</protein>
<feature type="region of interest" description="Disordered" evidence="1">
    <location>
        <begin position="47"/>
        <end position="71"/>
    </location>
</feature>